<feature type="compositionally biased region" description="Basic residues" evidence="1">
    <location>
        <begin position="277"/>
        <end position="292"/>
    </location>
</feature>
<organism evidence="3 4">
    <name type="scientific">Vermiconidia calcicola</name>
    <dbReference type="NCBI Taxonomy" id="1690605"/>
    <lineage>
        <taxon>Eukaryota</taxon>
        <taxon>Fungi</taxon>
        <taxon>Dikarya</taxon>
        <taxon>Ascomycota</taxon>
        <taxon>Pezizomycotina</taxon>
        <taxon>Dothideomycetes</taxon>
        <taxon>Dothideomycetidae</taxon>
        <taxon>Mycosphaerellales</taxon>
        <taxon>Extremaceae</taxon>
        <taxon>Vermiconidia</taxon>
    </lineage>
</organism>
<name>A0AAV9PSW6_9PEZI</name>
<dbReference type="SMART" id="SM01083">
    <property type="entry name" value="Cir_N"/>
    <property type="match status" value="1"/>
</dbReference>
<reference evidence="3 4" key="1">
    <citation type="submission" date="2023-06" db="EMBL/GenBank/DDBJ databases">
        <title>Black Yeasts Isolated from many extreme environments.</title>
        <authorList>
            <person name="Coleine C."/>
            <person name="Stajich J.E."/>
            <person name="Selbmann L."/>
        </authorList>
    </citation>
    <scope>NUCLEOTIDE SEQUENCE [LARGE SCALE GENOMIC DNA]</scope>
    <source>
        <strain evidence="3 4">CCFEE 5887</strain>
    </source>
</reference>
<feature type="compositionally biased region" description="Basic and acidic residues" evidence="1">
    <location>
        <begin position="177"/>
        <end position="187"/>
    </location>
</feature>
<dbReference type="Proteomes" id="UP001345827">
    <property type="component" value="Unassembled WGS sequence"/>
</dbReference>
<evidence type="ECO:0000313" key="4">
    <source>
        <dbReference type="Proteomes" id="UP001345827"/>
    </source>
</evidence>
<feature type="compositionally biased region" description="Polar residues" evidence="1">
    <location>
        <begin position="61"/>
        <end position="71"/>
    </location>
</feature>
<dbReference type="AlphaFoldDB" id="A0AAV9PSW6"/>
<dbReference type="EMBL" id="JAXLQG010000024">
    <property type="protein sequence ID" value="KAK5528883.1"/>
    <property type="molecule type" value="Genomic_DNA"/>
</dbReference>
<feature type="compositionally biased region" description="Basic residues" evidence="1">
    <location>
        <begin position="232"/>
        <end position="246"/>
    </location>
</feature>
<dbReference type="InterPro" id="IPR019339">
    <property type="entry name" value="CIR_N_dom"/>
</dbReference>
<feature type="region of interest" description="Disordered" evidence="1">
    <location>
        <begin position="111"/>
        <end position="202"/>
    </location>
</feature>
<accession>A0AAV9PSW6</accession>
<feature type="compositionally biased region" description="Basic and acidic residues" evidence="1">
    <location>
        <begin position="31"/>
        <end position="53"/>
    </location>
</feature>
<evidence type="ECO:0000256" key="1">
    <source>
        <dbReference type="SAM" id="MobiDB-lite"/>
    </source>
</evidence>
<feature type="region of interest" description="Disordered" evidence="1">
    <location>
        <begin position="31"/>
        <end position="89"/>
    </location>
</feature>
<dbReference type="InterPro" id="IPR039875">
    <property type="entry name" value="LENG1-like"/>
</dbReference>
<proteinExistence type="predicted"/>
<feature type="domain" description="CBF1-interacting co-repressor CIR N-terminal" evidence="2">
    <location>
        <begin position="10"/>
        <end position="46"/>
    </location>
</feature>
<sequence>MPLHLLGKKSWNVYNPGNIERVRQDEAEAKRLEEEREAQHRDDQAEERLRLLRGEGPLTRQPESQTESFSSRRNKNKRKLPGEDDTDRDLRLALSTQSTQSTSTILIKNDDPIVDSKGNISLIPVPESSSTSHKKPRLDEDPYAVYLSHAAGRGKNNKEKPWYSDPDAVSRPSWGDDSPRRTDREAARVSANDPLAAMKKGVKRLREAEKHRTEWMEQRERDLQEVEELARLKRRRDKEERRRRRHKVEDDVPDDLDNFNLDEGYAKPQALENEHAIRHKHRHHHRHRRHQHENRDSSRRA</sequence>
<feature type="region of interest" description="Disordered" evidence="1">
    <location>
        <begin position="230"/>
        <end position="301"/>
    </location>
</feature>
<dbReference type="PANTHER" id="PTHR22093:SF0">
    <property type="entry name" value="LEUKOCYTE RECEPTOR CLUSTER MEMBER 1"/>
    <property type="match status" value="1"/>
</dbReference>
<protein>
    <recommendedName>
        <fullName evidence="2">CBF1-interacting co-repressor CIR N-terminal domain-containing protein</fullName>
    </recommendedName>
</protein>
<dbReference type="PANTHER" id="PTHR22093">
    <property type="entry name" value="LEUKOCYTE RECEPTOR CLUSTER LRC MEMBER 1"/>
    <property type="match status" value="1"/>
</dbReference>
<keyword evidence="4" id="KW-1185">Reference proteome</keyword>
<evidence type="ECO:0000259" key="2">
    <source>
        <dbReference type="SMART" id="SM01083"/>
    </source>
</evidence>
<gene>
    <name evidence="3" type="ORF">LTR25_010068</name>
</gene>
<evidence type="ECO:0000313" key="3">
    <source>
        <dbReference type="EMBL" id="KAK5528883.1"/>
    </source>
</evidence>
<comment type="caution">
    <text evidence="3">The sequence shown here is derived from an EMBL/GenBank/DDBJ whole genome shotgun (WGS) entry which is preliminary data.</text>
</comment>